<keyword evidence="8" id="KW-1185">Reference proteome</keyword>
<evidence type="ECO:0000256" key="3">
    <source>
        <dbReference type="ARBA" id="ARBA00022912"/>
    </source>
</evidence>
<dbReference type="InterPro" id="IPR036457">
    <property type="entry name" value="PPM-type-like_dom_sf"/>
</dbReference>
<dbReference type="PANTHER" id="PTHR13832:SF741">
    <property type="entry name" value="PROTEIN PHOSPHATASE FEM-2"/>
    <property type="match status" value="1"/>
</dbReference>
<dbReference type="PANTHER" id="PTHR13832">
    <property type="entry name" value="PROTEIN PHOSPHATASE 2C"/>
    <property type="match status" value="1"/>
</dbReference>
<evidence type="ECO:0000256" key="4">
    <source>
        <dbReference type="RuleBase" id="RU003465"/>
    </source>
</evidence>
<dbReference type="InterPro" id="IPR015655">
    <property type="entry name" value="PP2C"/>
</dbReference>
<dbReference type="SMART" id="SM00332">
    <property type="entry name" value="PP2Cc"/>
    <property type="match status" value="1"/>
</dbReference>
<dbReference type="Proteomes" id="UP000005237">
    <property type="component" value="Unassembled WGS sequence"/>
</dbReference>
<comment type="similarity">
    <text evidence="4">Belongs to the PP2C family.</text>
</comment>
<dbReference type="GO" id="GO:0004722">
    <property type="term" value="F:protein serine/threonine phosphatase activity"/>
    <property type="evidence" value="ECO:0007669"/>
    <property type="project" value="InterPro"/>
</dbReference>
<feature type="compositionally biased region" description="Basic and acidic residues" evidence="5">
    <location>
        <begin position="1"/>
        <end position="13"/>
    </location>
</feature>
<organism evidence="7 8">
    <name type="scientific">Caenorhabditis japonica</name>
    <dbReference type="NCBI Taxonomy" id="281687"/>
    <lineage>
        <taxon>Eukaryota</taxon>
        <taxon>Metazoa</taxon>
        <taxon>Ecdysozoa</taxon>
        <taxon>Nematoda</taxon>
        <taxon>Chromadorea</taxon>
        <taxon>Rhabditida</taxon>
        <taxon>Rhabditina</taxon>
        <taxon>Rhabditomorpha</taxon>
        <taxon>Rhabditoidea</taxon>
        <taxon>Rhabditidae</taxon>
        <taxon>Peloderinae</taxon>
        <taxon>Caenorhabditis</taxon>
    </lineage>
</organism>
<dbReference type="PROSITE" id="PS51746">
    <property type="entry name" value="PPM_2"/>
    <property type="match status" value="1"/>
</dbReference>
<evidence type="ECO:0000313" key="7">
    <source>
        <dbReference type="EnsemblMetazoa" id="CJA01214.1"/>
    </source>
</evidence>
<accession>A0A8R1DFF0</accession>
<dbReference type="FunFam" id="3.60.40.10:FF:000182">
    <property type="entry name" value="Protein phosphatase fem-2"/>
    <property type="match status" value="1"/>
</dbReference>
<dbReference type="InterPro" id="IPR001932">
    <property type="entry name" value="PPM-type_phosphatase-like_dom"/>
</dbReference>
<dbReference type="Gene3D" id="3.60.40.10">
    <property type="entry name" value="PPM-type phosphatase domain"/>
    <property type="match status" value="1"/>
</dbReference>
<evidence type="ECO:0000259" key="6">
    <source>
        <dbReference type="PROSITE" id="PS51746"/>
    </source>
</evidence>
<dbReference type="SUPFAM" id="SSF81606">
    <property type="entry name" value="PP2C-like"/>
    <property type="match status" value="1"/>
</dbReference>
<dbReference type="AlphaFoldDB" id="A0A8R1DFF0"/>
<feature type="region of interest" description="Disordered" evidence="5">
    <location>
        <begin position="1"/>
        <end position="38"/>
    </location>
</feature>
<keyword evidence="3 4" id="KW-0904">Protein phosphatase</keyword>
<reference evidence="7" key="2">
    <citation type="submission" date="2022-06" db="UniProtKB">
        <authorList>
            <consortium name="EnsemblMetazoa"/>
        </authorList>
    </citation>
    <scope>IDENTIFICATION</scope>
    <source>
        <strain evidence="7">DF5081</strain>
    </source>
</reference>
<protein>
    <submittedName>
        <fullName evidence="7">PPM-type phosphatase domain-containing protein</fullName>
    </submittedName>
</protein>
<sequence length="499" mass="56116">MGDQVQERNHVQPREVGPSFDDSSDDSIHLPDETVAAEESNRRFEDLFGYRKKSVRRVLEETFEEEMKKAAEESVEPPVRVPGAAAGGAGAPPPVTVRYRAPTFNPPAHDIFGDAVHNIFQKLMARGQPADFCHWMAYVIAAEIDRKSRPKFQPVRFHPDIYNCEGTDAAKKAFLDGHWPAVDRILMKNAVEAPLLLDKWSGIHVSAEQMRGQRHKQEDRFVAYPSAKYMDRSEDPVALLAVFDGHGGHECSQYAAGHLWEEWLRARGTFDEYLEQSLTSALSSLDERMTVRSEKEHWKGGTTAVCCAISMEHRQMAFAWLGDSPGYIMNNLEFRKITRDHSPHDNEEARRVEEAGGQLFVIGGELRVNGVLNLTRALGDVQGRPMISNQPESAKIDMEVNDYLVLLACDGVSDVFDVRALYELVEAYCNEYPVEEYSSLAGYICSQAIDEGSCDNVTVVIGFLRPPVEVWRMMKRADSDESDDDDDDVEKELALDVVN</sequence>
<proteinExistence type="inferred from homology"/>
<feature type="domain" description="PPM-type phosphatase" evidence="6">
    <location>
        <begin position="204"/>
        <end position="464"/>
    </location>
</feature>
<dbReference type="GO" id="GO:0046872">
    <property type="term" value="F:metal ion binding"/>
    <property type="evidence" value="ECO:0007669"/>
    <property type="project" value="UniProtKB-KW"/>
</dbReference>
<dbReference type="SMART" id="SM00331">
    <property type="entry name" value="PP2C_SIG"/>
    <property type="match status" value="1"/>
</dbReference>
<dbReference type="Pfam" id="PF00481">
    <property type="entry name" value="PP2C"/>
    <property type="match status" value="1"/>
</dbReference>
<evidence type="ECO:0000256" key="5">
    <source>
        <dbReference type="SAM" id="MobiDB-lite"/>
    </source>
</evidence>
<keyword evidence="2 4" id="KW-0378">Hydrolase</keyword>
<evidence type="ECO:0000256" key="2">
    <source>
        <dbReference type="ARBA" id="ARBA00022801"/>
    </source>
</evidence>
<keyword evidence="1" id="KW-0479">Metal-binding</keyword>
<name>A0A8R1DFF0_CAEJA</name>
<reference evidence="8" key="1">
    <citation type="submission" date="2010-08" db="EMBL/GenBank/DDBJ databases">
        <authorList>
            <consortium name="Caenorhabditis japonica Sequencing Consortium"/>
            <person name="Wilson R.K."/>
        </authorList>
    </citation>
    <scope>NUCLEOTIDE SEQUENCE [LARGE SCALE GENOMIC DNA]</scope>
    <source>
        <strain evidence="8">DF5081</strain>
    </source>
</reference>
<dbReference type="CDD" id="cd00143">
    <property type="entry name" value="PP2Cc"/>
    <property type="match status" value="1"/>
</dbReference>
<evidence type="ECO:0000313" key="8">
    <source>
        <dbReference type="Proteomes" id="UP000005237"/>
    </source>
</evidence>
<dbReference type="EnsemblMetazoa" id="CJA01214.1">
    <property type="protein sequence ID" value="CJA01214.1"/>
    <property type="gene ID" value="WBGene00120418"/>
</dbReference>
<dbReference type="PROSITE" id="PS01032">
    <property type="entry name" value="PPM_1"/>
    <property type="match status" value="1"/>
</dbReference>
<dbReference type="Gene3D" id="1.10.1740.220">
    <property type="match status" value="1"/>
</dbReference>
<evidence type="ECO:0000256" key="1">
    <source>
        <dbReference type="ARBA" id="ARBA00022723"/>
    </source>
</evidence>
<dbReference type="InterPro" id="IPR000222">
    <property type="entry name" value="PP2C_BS"/>
</dbReference>